<comment type="caution">
    <text evidence="1">The sequence shown here is derived from an EMBL/GenBank/DDBJ whole genome shotgun (WGS) entry which is preliminary data.</text>
</comment>
<name>A0A8J7K475_9FLAO</name>
<dbReference type="PROSITE" id="PS51257">
    <property type="entry name" value="PROKAR_LIPOPROTEIN"/>
    <property type="match status" value="1"/>
</dbReference>
<evidence type="ECO:0000313" key="2">
    <source>
        <dbReference type="Proteomes" id="UP000608754"/>
    </source>
</evidence>
<dbReference type="RefSeq" id="WP_194182706.1">
    <property type="nucleotide sequence ID" value="NZ_JADGIK010000004.1"/>
</dbReference>
<accession>A0A8J7K475</accession>
<dbReference type="AlphaFoldDB" id="A0A8J7K475"/>
<organism evidence="1 2">
    <name type="scientific">Faecalibacter rhinopitheci</name>
    <dbReference type="NCBI Taxonomy" id="2779678"/>
    <lineage>
        <taxon>Bacteria</taxon>
        <taxon>Pseudomonadati</taxon>
        <taxon>Bacteroidota</taxon>
        <taxon>Flavobacteriia</taxon>
        <taxon>Flavobacteriales</taxon>
        <taxon>Weeksellaceae</taxon>
        <taxon>Faecalibacter</taxon>
    </lineage>
</organism>
<evidence type="ECO:0000313" key="1">
    <source>
        <dbReference type="EMBL" id="MBF0597154.1"/>
    </source>
</evidence>
<dbReference type="EMBL" id="JADGIK010000004">
    <property type="protein sequence ID" value="MBF0597154.1"/>
    <property type="molecule type" value="Genomic_DNA"/>
</dbReference>
<keyword evidence="2" id="KW-1185">Reference proteome</keyword>
<gene>
    <name evidence="1" type="ORF">IM532_06815</name>
</gene>
<reference evidence="1" key="1">
    <citation type="submission" date="2020-10" db="EMBL/GenBank/DDBJ databases">
        <authorList>
            <person name="Lu T."/>
            <person name="Wang Q."/>
            <person name="Han X."/>
        </authorList>
    </citation>
    <scope>NUCLEOTIDE SEQUENCE</scope>
    <source>
        <strain evidence="1">WQ 117</strain>
    </source>
</reference>
<proteinExistence type="predicted"/>
<dbReference type="Proteomes" id="UP000608754">
    <property type="component" value="Unassembled WGS sequence"/>
</dbReference>
<evidence type="ECO:0008006" key="3">
    <source>
        <dbReference type="Google" id="ProtNLM"/>
    </source>
</evidence>
<sequence>MKKLASVRMILGLFLFILISCGKTILPNDNKEDLTLQNIETEGKWIDNSKHVKVYFEDELEKIVLTDGCQIVSANYKKFYPAISFTDIIFTQKTCNNILGLDQILKQTKFIQAKSINQMVFINENKEELLVIRKF</sequence>
<protein>
    <recommendedName>
        <fullName evidence="3">META domain-containing protein</fullName>
    </recommendedName>
</protein>